<keyword evidence="4" id="KW-0548">Nucleotidyltransferase</keyword>
<dbReference type="SMART" id="SM00028">
    <property type="entry name" value="TPR"/>
    <property type="match status" value="5"/>
</dbReference>
<evidence type="ECO:0000256" key="3">
    <source>
        <dbReference type="ARBA" id="ARBA00022679"/>
    </source>
</evidence>
<dbReference type="Gene3D" id="1.25.40.10">
    <property type="entry name" value="Tetratricopeptide repeat domain"/>
    <property type="match status" value="2"/>
</dbReference>
<dbReference type="Proteomes" id="UP000663855">
    <property type="component" value="Unassembled WGS sequence"/>
</dbReference>
<dbReference type="InterPro" id="IPR019734">
    <property type="entry name" value="TPR_rpt"/>
</dbReference>
<dbReference type="Proteomes" id="UP000663834">
    <property type="component" value="Unassembled WGS sequence"/>
</dbReference>
<dbReference type="Pfam" id="PF13181">
    <property type="entry name" value="TPR_8"/>
    <property type="match status" value="1"/>
</dbReference>
<keyword evidence="5" id="KW-0677">Repeat</keyword>
<feature type="repeat" description="TPR" evidence="8">
    <location>
        <begin position="467"/>
        <end position="500"/>
    </location>
</feature>
<keyword evidence="2 9" id="KW-0328">Glycosyltransferase</keyword>
<dbReference type="PROSITE" id="PS50005">
    <property type="entry name" value="TPR"/>
    <property type="match status" value="2"/>
</dbReference>
<evidence type="ECO:0000313" key="16">
    <source>
        <dbReference type="Proteomes" id="UP000663824"/>
    </source>
</evidence>
<accession>A0A816PF59</accession>
<evidence type="ECO:0000256" key="9">
    <source>
        <dbReference type="RuleBase" id="RU361228"/>
    </source>
</evidence>
<evidence type="ECO:0000256" key="5">
    <source>
        <dbReference type="ARBA" id="ARBA00022737"/>
    </source>
</evidence>
<dbReference type="InterPro" id="IPR000768">
    <property type="entry name" value="ART"/>
</dbReference>
<evidence type="ECO:0000313" key="14">
    <source>
        <dbReference type="EMBL" id="CAF4253672.1"/>
    </source>
</evidence>
<keyword evidence="6 8" id="KW-0802">TPR repeat</keyword>
<name>A0A816PF59_9BILA</name>
<dbReference type="GO" id="GO:0016779">
    <property type="term" value="F:nucleotidyltransferase activity"/>
    <property type="evidence" value="ECO:0007669"/>
    <property type="project" value="UniProtKB-KW"/>
</dbReference>
<evidence type="ECO:0000256" key="1">
    <source>
        <dbReference type="ARBA" id="ARBA00009558"/>
    </source>
</evidence>
<keyword evidence="3 9" id="KW-0808">Transferase</keyword>
<dbReference type="Pfam" id="PF01129">
    <property type="entry name" value="ART"/>
    <property type="match status" value="1"/>
</dbReference>
<organism evidence="12 16">
    <name type="scientific">Rotaria magnacalcarata</name>
    <dbReference type="NCBI Taxonomy" id="392030"/>
    <lineage>
        <taxon>Eukaryota</taxon>
        <taxon>Metazoa</taxon>
        <taxon>Spiralia</taxon>
        <taxon>Gnathifera</taxon>
        <taxon>Rotifera</taxon>
        <taxon>Eurotatoria</taxon>
        <taxon>Bdelloidea</taxon>
        <taxon>Philodinida</taxon>
        <taxon>Philodinidae</taxon>
        <taxon>Rotaria</taxon>
    </lineage>
</organism>
<evidence type="ECO:0000313" key="10">
    <source>
        <dbReference type="EMBL" id="CAF1476515.1"/>
    </source>
</evidence>
<evidence type="ECO:0000256" key="7">
    <source>
        <dbReference type="ARBA" id="ARBA00047597"/>
    </source>
</evidence>
<evidence type="ECO:0000313" key="15">
    <source>
        <dbReference type="EMBL" id="CAF4331821.1"/>
    </source>
</evidence>
<dbReference type="Pfam" id="PF13424">
    <property type="entry name" value="TPR_12"/>
    <property type="match status" value="2"/>
</dbReference>
<dbReference type="Proteomes" id="UP000676336">
    <property type="component" value="Unassembled WGS sequence"/>
</dbReference>
<dbReference type="SUPFAM" id="SSF48452">
    <property type="entry name" value="TPR-like"/>
    <property type="match status" value="1"/>
</dbReference>
<evidence type="ECO:0000256" key="6">
    <source>
        <dbReference type="ARBA" id="ARBA00022803"/>
    </source>
</evidence>
<dbReference type="EMBL" id="CAJOBJ010007256">
    <property type="protein sequence ID" value="CAF4081532.1"/>
    <property type="molecule type" value="Genomic_DNA"/>
</dbReference>
<keyword evidence="9" id="KW-0521">NADP</keyword>
<evidence type="ECO:0000313" key="11">
    <source>
        <dbReference type="EMBL" id="CAF1570888.1"/>
    </source>
</evidence>
<dbReference type="AlphaFoldDB" id="A0A816PF59"/>
<comment type="similarity">
    <text evidence="1 9">Belongs to the Arg-specific ADP-ribosyltransferase family.</text>
</comment>
<dbReference type="EC" id="2.4.2.31" evidence="9"/>
<protein>
    <recommendedName>
        <fullName evidence="9">NAD(P)(+)--arginine ADP-ribosyltransferase</fullName>
        <ecNumber evidence="9">2.4.2.31</ecNumber>
    </recommendedName>
    <alternativeName>
        <fullName evidence="9">Mono(ADP-ribosyl)transferase</fullName>
    </alternativeName>
</protein>
<evidence type="ECO:0000313" key="13">
    <source>
        <dbReference type="EMBL" id="CAF4081532.1"/>
    </source>
</evidence>
<keyword evidence="9" id="KW-0520">NAD</keyword>
<dbReference type="Proteomes" id="UP000681720">
    <property type="component" value="Unassembled WGS sequence"/>
</dbReference>
<sequence>MSRLDHQSKRNLLRRLPIVRCGMLLLWIEDSCLPLSLSDKSKETITRINDLHKYHMIRYASTSKCIRYLKQARIYERIIIIMAINKIAVANISQFAKYEQIKFILIVAPNNNNNDNVLSETIVKTYLFSDHESMFVKRQLLAEENQQAIDSNIFTTFDPNGRSLRDVHQHLGPFVWSHSYIAIPMSMPCNTRYAKRQMLTELRRHPTYYQNNAQLKKISEFERHYRSADAISWYTKESFLHTMINEALRTEDPRVLYIYRFYINDLCRRLEETSALNRELDKSPFRVYRGAIIDQDEVEKLRVGMLVGSNGFFSSSRRLEVAKMFIGLDLNTGMLSSQSQTDGRQFVLFEINVDPTQTADLIIADVSRQSNYPEEEEVLFGLGTTFIIKQVTHDSQYNVWNVGMVTSSEMSELKIEYTIRVEKGLRHYDAMTIFGIQLSEMSSNYRAGITHLQTHLRNMAFDDPYRASVYYSLARAYRYLGKHQLAVEYFRRAMLLQKQSLSQSNYALADTLADLGTTFSQMNDITKAVSLQERAISLLRRILGPNHIDMPLYYTQLAYVYWQEKQYEKAHSLLLTALSILKDNKTSKFSGITFTMHTIGLVKYAMGQQEEAINFLKEALELRRKLFADDHPSVAQACYSLAVIYMNKDEKQVAFDYAQKAITIYQAKLPKDHADLKKSIELVERILSFQRDSTFLDSNVGCVRE</sequence>
<feature type="repeat" description="TPR" evidence="8">
    <location>
        <begin position="593"/>
        <end position="626"/>
    </location>
</feature>
<dbReference type="PROSITE" id="PS51996">
    <property type="entry name" value="TR_MART"/>
    <property type="match status" value="1"/>
</dbReference>
<proteinExistence type="inferred from homology"/>
<dbReference type="EMBL" id="CAJNOV010012137">
    <property type="protein sequence ID" value="CAF1476515.1"/>
    <property type="molecule type" value="Genomic_DNA"/>
</dbReference>
<dbReference type="PANTHER" id="PTHR45641">
    <property type="entry name" value="TETRATRICOPEPTIDE REPEAT PROTEIN (AFU_ORTHOLOGUE AFUA_6G03870)"/>
    <property type="match status" value="1"/>
</dbReference>
<dbReference type="OrthoDB" id="39271at2759"/>
<dbReference type="EMBL" id="CAJOBH010041647">
    <property type="protein sequence ID" value="CAF4331821.1"/>
    <property type="molecule type" value="Genomic_DNA"/>
</dbReference>
<dbReference type="Gene3D" id="3.90.176.10">
    <property type="entry name" value="Toxin ADP-ribosyltransferase, Chain A, domain 1"/>
    <property type="match status" value="1"/>
</dbReference>
<dbReference type="EMBL" id="CAJOBI010027501">
    <property type="protein sequence ID" value="CAF4253672.1"/>
    <property type="molecule type" value="Genomic_DNA"/>
</dbReference>
<dbReference type="Proteomes" id="UP000681967">
    <property type="component" value="Unassembled WGS sequence"/>
</dbReference>
<dbReference type="InterPro" id="IPR011990">
    <property type="entry name" value="TPR-like_helical_dom_sf"/>
</dbReference>
<comment type="catalytic activity">
    <reaction evidence="7 9">
        <text>L-arginyl-[protein] + NAD(+) = N(omega)-(ADP-D-ribosyl)-L-arginyl-[protein] + nicotinamide + H(+)</text>
        <dbReference type="Rhea" id="RHEA:19149"/>
        <dbReference type="Rhea" id="RHEA-COMP:10532"/>
        <dbReference type="Rhea" id="RHEA-COMP:15087"/>
        <dbReference type="ChEBI" id="CHEBI:15378"/>
        <dbReference type="ChEBI" id="CHEBI:17154"/>
        <dbReference type="ChEBI" id="CHEBI:29965"/>
        <dbReference type="ChEBI" id="CHEBI:57540"/>
        <dbReference type="ChEBI" id="CHEBI:142554"/>
        <dbReference type="EC" id="2.4.2.31"/>
    </reaction>
</comment>
<dbReference type="Proteomes" id="UP000663824">
    <property type="component" value="Unassembled WGS sequence"/>
</dbReference>
<evidence type="ECO:0000256" key="2">
    <source>
        <dbReference type="ARBA" id="ARBA00022676"/>
    </source>
</evidence>
<evidence type="ECO:0000313" key="12">
    <source>
        <dbReference type="EMBL" id="CAF2047817.1"/>
    </source>
</evidence>
<dbReference type="GO" id="GO:0106274">
    <property type="term" value="F:NAD+-protein-arginine ADP-ribosyltransferase activity"/>
    <property type="evidence" value="ECO:0007669"/>
    <property type="project" value="UniProtKB-EC"/>
</dbReference>
<comment type="caution">
    <text evidence="12">The sequence shown here is derived from an EMBL/GenBank/DDBJ whole genome shotgun (WGS) entry which is preliminary data.</text>
</comment>
<evidence type="ECO:0000256" key="8">
    <source>
        <dbReference type="PROSITE-ProRule" id="PRU00339"/>
    </source>
</evidence>
<dbReference type="EMBL" id="CAJNRE010005643">
    <property type="protein sequence ID" value="CAF2047817.1"/>
    <property type="molecule type" value="Genomic_DNA"/>
</dbReference>
<evidence type="ECO:0000256" key="4">
    <source>
        <dbReference type="ARBA" id="ARBA00022695"/>
    </source>
</evidence>
<reference evidence="12" key="1">
    <citation type="submission" date="2021-02" db="EMBL/GenBank/DDBJ databases">
        <authorList>
            <person name="Nowell W R."/>
        </authorList>
    </citation>
    <scope>NUCLEOTIDE SEQUENCE</scope>
</reference>
<gene>
    <name evidence="15" type="ORF">BYL167_LOCUS28723</name>
    <name evidence="10" type="ORF">CJN711_LOCUS25938</name>
    <name evidence="13" type="ORF">GIL414_LOCUS16095</name>
    <name evidence="11" type="ORF">KQP761_LOCUS19159</name>
    <name evidence="12" type="ORF">MBJ925_LOCUS12475</name>
    <name evidence="14" type="ORF">SMN809_LOCUS24110</name>
</gene>
<dbReference type="EMBL" id="CAJNOW010009819">
    <property type="protein sequence ID" value="CAF1570888.1"/>
    <property type="molecule type" value="Genomic_DNA"/>
</dbReference>
<dbReference type="SUPFAM" id="SSF56399">
    <property type="entry name" value="ADP-ribosylation"/>
    <property type="match status" value="1"/>
</dbReference>